<evidence type="ECO:0008006" key="10">
    <source>
        <dbReference type="Google" id="ProtNLM"/>
    </source>
</evidence>
<reference evidence="8 9" key="1">
    <citation type="submission" date="2023-03" db="EMBL/GenBank/DDBJ databases">
        <title>High-quality genome of Scylla paramamosain provides insights in environmental adaptation.</title>
        <authorList>
            <person name="Zhang L."/>
        </authorList>
    </citation>
    <scope>NUCLEOTIDE SEQUENCE [LARGE SCALE GENOMIC DNA]</scope>
    <source>
        <strain evidence="8">LZ_2023a</strain>
        <tissue evidence="8">Muscle</tissue>
    </source>
</reference>
<evidence type="ECO:0000259" key="7">
    <source>
        <dbReference type="PROSITE" id="PS51489"/>
    </source>
</evidence>
<name>A0AAW0UHG2_SCYPA</name>
<proteinExistence type="predicted"/>
<dbReference type="GO" id="GO:0005634">
    <property type="term" value="C:nucleus"/>
    <property type="evidence" value="ECO:0007669"/>
    <property type="project" value="TreeGrafter"/>
</dbReference>
<dbReference type="PANTHER" id="PTHR14030">
    <property type="entry name" value="MITOTIC CHECKPOINT SERINE/THREONINE-PROTEIN KINASE BUB1"/>
    <property type="match status" value="1"/>
</dbReference>
<dbReference type="GO" id="GO:0051754">
    <property type="term" value="P:meiotic sister chromatid cohesion, centromeric"/>
    <property type="evidence" value="ECO:0007669"/>
    <property type="project" value="TreeGrafter"/>
</dbReference>
<organism evidence="8 9">
    <name type="scientific">Scylla paramamosain</name>
    <name type="common">Mud crab</name>
    <dbReference type="NCBI Taxonomy" id="85552"/>
    <lineage>
        <taxon>Eukaryota</taxon>
        <taxon>Metazoa</taxon>
        <taxon>Ecdysozoa</taxon>
        <taxon>Arthropoda</taxon>
        <taxon>Crustacea</taxon>
        <taxon>Multicrustacea</taxon>
        <taxon>Malacostraca</taxon>
        <taxon>Eumalacostraca</taxon>
        <taxon>Eucarida</taxon>
        <taxon>Decapoda</taxon>
        <taxon>Pleocyemata</taxon>
        <taxon>Brachyura</taxon>
        <taxon>Eubrachyura</taxon>
        <taxon>Portunoidea</taxon>
        <taxon>Portunidae</taxon>
        <taxon>Portuninae</taxon>
        <taxon>Scylla</taxon>
    </lineage>
</organism>
<accession>A0AAW0UHG2</accession>
<dbReference type="Gene3D" id="1.25.40.430">
    <property type="match status" value="1"/>
</dbReference>
<keyword evidence="9" id="KW-1185">Reference proteome</keyword>
<dbReference type="Proteomes" id="UP001487740">
    <property type="component" value="Unassembled WGS sequence"/>
</dbReference>
<keyword evidence="4" id="KW-0137">Centromere</keyword>
<dbReference type="SMART" id="SM00220">
    <property type="entry name" value="S_TKc"/>
    <property type="match status" value="1"/>
</dbReference>
<dbReference type="Pfam" id="PF00069">
    <property type="entry name" value="Pkinase"/>
    <property type="match status" value="1"/>
</dbReference>
<dbReference type="CDD" id="cd13981">
    <property type="entry name" value="STKc_Bub1_BubR1"/>
    <property type="match status" value="1"/>
</dbReference>
<evidence type="ECO:0000256" key="1">
    <source>
        <dbReference type="ARBA" id="ARBA00004629"/>
    </source>
</evidence>
<feature type="compositionally biased region" description="Low complexity" evidence="5">
    <location>
        <begin position="884"/>
        <end position="895"/>
    </location>
</feature>
<sequence length="1359" mass="152406">MDGTHDDSSQWEQSKENIQPLKQGRKATVLSVVLDDNAAQKLNIIRHEFEEELRTYSGDDPLDVWYRYVLWVEQNYPKGGKEGKLTKLIEKCLMAMYGNADVREKYVNDERFLDIWIRYANLSTNPLEIYQTMEAKSLCLSLADYYINWAWEMEKTGNYKRADAIYEKGLQAGAKPLCNLQESHKKFQIRVSRSTIEGRMGDQEINSSEQERVALSALKSQGHRVGVNRSGPALAGPAGRCFQDLPSKTNGPAFSIFKDTSTQGVTSDLPSDDQSTLGLGASANRENIRKPNQWSKSKVKQKAVNVVPVEDVDKYHKPEFSVHEDENASQYSENHTRLSTASHVLAQHKEEYDSWHVQLFIPEPFDPKAQPQYCKHKVYCGTEEFSFEELRAARYTKSQKEQKEKESELQQMRDMLKKQEEMIQNLLKRQSEEQEDKSLKPVAPPNPPPSSQPKVSHQKARKELKSSIIYQDSWLAINKSVNASINASNLHDESANILFQSEPPVTAGYGKESVSNDPVPPVVINEQGSLSTSGNSRGLSFTDPTGDAANIIDDMWSATLSHSISHHSGDTGARLSEPPSSENLAPIYEDDCKKNEAPSSFQIFSDPVSQNQKTEPCGMPQLTRVLKEKSAAVEAAAAAATKAADVAPTLSEINVQEPTSSDAGTYPEVQDENCPPAGMILLPHETRHISGVLQPAKYIPVPQDQETQDVKSVEIEERNFEYRQANDIEPLYVSTMKNEDLDDIVPLDDKQMEDFTIKMPNNEAIFSHMAKVASTPVPWSQGYLAHSSTSRNDFTIATDTDKHFPLIQEEKKSYSLLKNNNQEDIMPPPSTTKAQIHANVTTTTTTTSLPYAESEAGLSVIMEASREYRSSSSSSGCTTSNTLPSHSVHGSSHPGNFSLSTVHVSRVRHQSQPDEEMACESAPAVQVGDFTKSGYLADKSRGESLAESLPYTTGAAQPKNEGHSMSICSTAAKMMMDFDGMMLSCSDLKGEKCVSSRNINPFDEEVIENILSNLEVPLTKRGGYVAIRKDIPCFKPGLQVTLGRECFHIYKMCGEGAYAKVYRAITMDPLNVTMMPSDDDEDEEHQVILKVQKPACPWEFYICHELRQRLKASMYSEGILNSIMKSDRGYFFSSGSVLVNQYHAFGTLLDVVNKYRAIGKTMPEDIAMFFMIEILSILEAVHNCNIIHADIKPDNFLVQAIPESNTSDDIFTEGPTCLKLIDFGRSIDMKAFPEGTTFTEVVTTEKFTCCEMRDGRPWTYQTDYFGAAAIAHLFLFGTYMDLKKTKSGKWDIMGVFKRYWKKNLWENIFSTLLNVPSCSALPNLSALRSKIITTFYEERMHKDIYFKFHTLQQMEVAQK</sequence>
<dbReference type="InterPro" id="IPR000719">
    <property type="entry name" value="Prot_kinase_dom"/>
</dbReference>
<dbReference type="Pfam" id="PF08311">
    <property type="entry name" value="Mad3_BUB1_I"/>
    <property type="match status" value="1"/>
</dbReference>
<evidence type="ECO:0000313" key="9">
    <source>
        <dbReference type="Proteomes" id="UP001487740"/>
    </source>
</evidence>
<comment type="caution">
    <text evidence="8">The sequence shown here is derived from an EMBL/GenBank/DDBJ whole genome shotgun (WGS) entry which is preliminary data.</text>
</comment>
<dbReference type="SUPFAM" id="SSF56112">
    <property type="entry name" value="Protein kinase-like (PK-like)"/>
    <property type="match status" value="1"/>
</dbReference>
<dbReference type="PROSITE" id="PS50011">
    <property type="entry name" value="PROTEIN_KINASE_DOM"/>
    <property type="match status" value="1"/>
</dbReference>
<evidence type="ECO:0000256" key="2">
    <source>
        <dbReference type="ARBA" id="ARBA00022454"/>
    </source>
</evidence>
<dbReference type="InterPro" id="IPR008271">
    <property type="entry name" value="Ser/Thr_kinase_AS"/>
</dbReference>
<feature type="compositionally biased region" description="Basic and acidic residues" evidence="5">
    <location>
        <begin position="430"/>
        <end position="439"/>
    </location>
</feature>
<feature type="compositionally biased region" description="Pro residues" evidence="5">
    <location>
        <begin position="442"/>
        <end position="451"/>
    </location>
</feature>
<dbReference type="InterPro" id="IPR015661">
    <property type="entry name" value="Bub1/Mad3"/>
</dbReference>
<dbReference type="Gene3D" id="1.10.510.10">
    <property type="entry name" value="Transferase(Phosphotransferase) domain 1"/>
    <property type="match status" value="1"/>
</dbReference>
<dbReference type="InterPro" id="IPR011009">
    <property type="entry name" value="Kinase-like_dom_sf"/>
</dbReference>
<evidence type="ECO:0000256" key="4">
    <source>
        <dbReference type="ARBA" id="ARBA00023328"/>
    </source>
</evidence>
<feature type="region of interest" description="Disordered" evidence="5">
    <location>
        <begin position="1"/>
        <end position="22"/>
    </location>
</feature>
<dbReference type="PROSITE" id="PS00108">
    <property type="entry name" value="PROTEIN_KINASE_ST"/>
    <property type="match status" value="1"/>
</dbReference>
<gene>
    <name evidence="8" type="ORF">O3P69_004275</name>
</gene>
<keyword evidence="3" id="KW-0995">Kinetochore</keyword>
<evidence type="ECO:0000256" key="5">
    <source>
        <dbReference type="SAM" id="MobiDB-lite"/>
    </source>
</evidence>
<dbReference type="GO" id="GO:0005524">
    <property type="term" value="F:ATP binding"/>
    <property type="evidence" value="ECO:0007669"/>
    <property type="project" value="InterPro"/>
</dbReference>
<feature type="region of interest" description="Disordered" evidence="5">
    <location>
        <begin position="430"/>
        <end position="462"/>
    </location>
</feature>
<dbReference type="PROSITE" id="PS51489">
    <property type="entry name" value="BUB1_N"/>
    <property type="match status" value="1"/>
</dbReference>
<feature type="domain" description="Protein kinase" evidence="6">
    <location>
        <begin position="1047"/>
        <end position="1352"/>
    </location>
</feature>
<dbReference type="FunFam" id="1.25.40.430:FF:000003">
    <property type="entry name" value="Checkpoint serine/threonine-protein kinase BUB1"/>
    <property type="match status" value="1"/>
</dbReference>
<evidence type="ECO:0000256" key="3">
    <source>
        <dbReference type="ARBA" id="ARBA00022838"/>
    </source>
</evidence>
<evidence type="ECO:0000259" key="6">
    <source>
        <dbReference type="PROSITE" id="PS50011"/>
    </source>
</evidence>
<dbReference type="GO" id="GO:0032991">
    <property type="term" value="C:protein-containing complex"/>
    <property type="evidence" value="ECO:0007669"/>
    <property type="project" value="UniProtKB-ARBA"/>
</dbReference>
<comment type="subcellular location">
    <subcellularLocation>
        <location evidence="1">Chromosome</location>
        <location evidence="1">Centromere</location>
        <location evidence="1">Kinetochore</location>
    </subcellularLocation>
</comment>
<dbReference type="SMART" id="SM00777">
    <property type="entry name" value="Mad3_BUB1_I"/>
    <property type="match status" value="1"/>
</dbReference>
<feature type="domain" description="BUB1 N-terminal" evidence="7">
    <location>
        <begin position="49"/>
        <end position="210"/>
    </location>
</feature>
<dbReference type="Gene3D" id="6.10.130.20">
    <property type="match status" value="1"/>
</dbReference>
<evidence type="ECO:0000313" key="8">
    <source>
        <dbReference type="EMBL" id="KAK8399099.1"/>
    </source>
</evidence>
<keyword evidence="2" id="KW-0158">Chromosome</keyword>
<protein>
    <recommendedName>
        <fullName evidence="10">Mitotic checkpoint serine/threonine-protein kinase BUB1</fullName>
    </recommendedName>
</protein>
<dbReference type="EMBL" id="JARAKH010000012">
    <property type="protein sequence ID" value="KAK8399099.1"/>
    <property type="molecule type" value="Genomic_DNA"/>
</dbReference>
<feature type="region of interest" description="Disordered" evidence="5">
    <location>
        <begin position="870"/>
        <end position="896"/>
    </location>
</feature>
<dbReference type="PANTHER" id="PTHR14030:SF4">
    <property type="entry name" value="BUB1 KINASE, ISOFORM A-RELATED"/>
    <property type="match status" value="1"/>
</dbReference>
<dbReference type="GO" id="GO:0004672">
    <property type="term" value="F:protein kinase activity"/>
    <property type="evidence" value="ECO:0007669"/>
    <property type="project" value="InterPro"/>
</dbReference>
<dbReference type="GO" id="GO:0007094">
    <property type="term" value="P:mitotic spindle assembly checkpoint signaling"/>
    <property type="evidence" value="ECO:0007669"/>
    <property type="project" value="InterPro"/>
</dbReference>
<dbReference type="InterPro" id="IPR013212">
    <property type="entry name" value="Mad3/Bub1_I"/>
</dbReference>
<dbReference type="GO" id="GO:0000776">
    <property type="term" value="C:kinetochore"/>
    <property type="evidence" value="ECO:0007669"/>
    <property type="project" value="UniProtKB-KW"/>
</dbReference>